<comment type="subcellular location">
    <subcellularLocation>
        <location evidence="1">Cell inner membrane</location>
    </subcellularLocation>
</comment>
<gene>
    <name evidence="9" type="ORF">DM558_14380</name>
</gene>
<evidence type="ECO:0000256" key="3">
    <source>
        <dbReference type="ARBA" id="ARBA00022519"/>
    </source>
</evidence>
<evidence type="ECO:0000256" key="2">
    <source>
        <dbReference type="ARBA" id="ARBA00022475"/>
    </source>
</evidence>
<dbReference type="InterPro" id="IPR051800">
    <property type="entry name" value="PqiA-PqiB_transport"/>
</dbReference>
<evidence type="ECO:0000313" key="9">
    <source>
        <dbReference type="EMBL" id="AZS51878.1"/>
    </source>
</evidence>
<evidence type="ECO:0000256" key="7">
    <source>
        <dbReference type="SAM" id="Phobius"/>
    </source>
</evidence>
<organism evidence="9 10">
    <name type="scientific">Entomomonas moraniae</name>
    <dbReference type="NCBI Taxonomy" id="2213226"/>
    <lineage>
        <taxon>Bacteria</taxon>
        <taxon>Pseudomonadati</taxon>
        <taxon>Pseudomonadota</taxon>
        <taxon>Gammaproteobacteria</taxon>
        <taxon>Pseudomonadales</taxon>
        <taxon>Pseudomonadaceae</taxon>
        <taxon>Entomomonas</taxon>
    </lineage>
</organism>
<sequence length="765" mass="83380">MSELENVKKSKESNFSIIWLLPIIALAITFWLGFQAYQNKGTTITVEFDNGSGIQANKTNVMYKGISVGKVTDLTLDKKTRNVIAIIEIEKEAVPYLGKQSMFWLVSPKVSLAGVTGLETIVSGVYISVEPIDGPTGRQFTALKEAPSLLDNAPGLHLTLKADKLGSLDKGSPIYYKQLQVGEVINYQLAKDKKTVNINILVNKPYENLVNNHTRFWNASGLTITGGFSGFKVHADSLVSLVSGGIAFDTPEHQDSDKNNTLTPNSPFKLYSDYVAAQSGIKVELKLTELAGLTEGKTLVMNQGVQVGILRKMKIDKDYTGAIAELSMDPRTEDLLTTDTEFWVVKPSISLTGISGLETLLRGNYIEVRFSKKGEPSRDFTIRHKAPPLNIDAPGLHLILKTQQLGSLDVGSPILFKQLKVGSVQSYQLSRNKQKVILGIHIEPEYANLVNESTRFWNVSGITIKGGLSGIEVKSDSIMTLLAGGIAFDTPDTKAKAIAGVKAFVLYPNEDKAKTEGVSITLKLDNSDGITEGTSINVRGLEIGTIEEVYLTKDLSGVIAKAKITTGKDIILRNNSIFWVVKPELGLLKTANLGTLITGTYLEVLPGTTNAPKQSTFNVRQSPPVAAEQKGEAGLHIVLTAPRKGSLNIGVPVTYREITVGKVTNFKLSPQADMVFIDLLIEPKYAPLVRDNSQFWLSSGIGIEAGIFKGVKVRAESLETIMAGGISFATPENIGRQATKGKFFILHSEAKEYWLKWSPRIPLKN</sequence>
<feature type="transmembrane region" description="Helical" evidence="7">
    <location>
        <begin position="15"/>
        <end position="34"/>
    </location>
</feature>
<feature type="domain" description="Mce/MlaD" evidence="8">
    <location>
        <begin position="634"/>
        <end position="697"/>
    </location>
</feature>
<keyword evidence="5 7" id="KW-1133">Transmembrane helix</keyword>
<dbReference type="KEGG" id="emo:DM558_14380"/>
<feature type="domain" description="Mce/MlaD" evidence="8">
    <location>
        <begin position="41"/>
        <end position="131"/>
    </location>
</feature>
<keyword evidence="6 7" id="KW-0472">Membrane</keyword>
<dbReference type="GO" id="GO:0005886">
    <property type="term" value="C:plasma membrane"/>
    <property type="evidence" value="ECO:0007669"/>
    <property type="project" value="UniProtKB-SubCell"/>
</dbReference>
<evidence type="ECO:0000313" key="10">
    <source>
        <dbReference type="Proteomes" id="UP000273143"/>
    </source>
</evidence>
<reference evidence="10" key="1">
    <citation type="submission" date="2018-06" db="EMBL/GenBank/DDBJ databases">
        <title>Complete genome of Pseudomonas insecticola strain QZS01.</title>
        <authorList>
            <person name="Wang J."/>
            <person name="Su Q."/>
        </authorList>
    </citation>
    <scope>NUCLEOTIDE SEQUENCE [LARGE SCALE GENOMIC DNA]</scope>
    <source>
        <strain evidence="10">QZS01</strain>
    </source>
</reference>
<keyword evidence="3" id="KW-0997">Cell inner membrane</keyword>
<keyword evidence="2" id="KW-1003">Cell membrane</keyword>
<evidence type="ECO:0000256" key="4">
    <source>
        <dbReference type="ARBA" id="ARBA00022692"/>
    </source>
</evidence>
<dbReference type="RefSeq" id="WP_127164558.1">
    <property type="nucleotide sequence ID" value="NZ_CP029822.1"/>
</dbReference>
<dbReference type="PANTHER" id="PTHR30462">
    <property type="entry name" value="INTERMEMBRANE TRANSPORT PROTEIN PQIB-RELATED"/>
    <property type="match status" value="1"/>
</dbReference>
<feature type="domain" description="Mce/MlaD" evidence="8">
    <location>
        <begin position="396"/>
        <end position="455"/>
    </location>
</feature>
<dbReference type="EMBL" id="CP029822">
    <property type="protein sequence ID" value="AZS51878.1"/>
    <property type="molecule type" value="Genomic_DNA"/>
</dbReference>
<feature type="domain" description="Mce/MlaD" evidence="8">
    <location>
        <begin position="280"/>
        <end position="369"/>
    </location>
</feature>
<evidence type="ECO:0000256" key="6">
    <source>
        <dbReference type="ARBA" id="ARBA00023136"/>
    </source>
</evidence>
<protein>
    <submittedName>
        <fullName evidence="9">MCE family protein</fullName>
    </submittedName>
</protein>
<evidence type="ECO:0000259" key="8">
    <source>
        <dbReference type="Pfam" id="PF02470"/>
    </source>
</evidence>
<evidence type="ECO:0000256" key="1">
    <source>
        <dbReference type="ARBA" id="ARBA00004533"/>
    </source>
</evidence>
<dbReference type="InterPro" id="IPR003399">
    <property type="entry name" value="Mce/MlaD"/>
</dbReference>
<accession>A0A3Q9JKQ3</accession>
<feature type="domain" description="Mce/MlaD" evidence="8">
    <location>
        <begin position="155"/>
        <end position="216"/>
    </location>
</feature>
<keyword evidence="10" id="KW-1185">Reference proteome</keyword>
<proteinExistence type="predicted"/>
<dbReference type="AlphaFoldDB" id="A0A3Q9JKQ3"/>
<evidence type="ECO:0000256" key="5">
    <source>
        <dbReference type="ARBA" id="ARBA00022989"/>
    </source>
</evidence>
<feature type="domain" description="Mce/MlaD" evidence="8">
    <location>
        <begin position="517"/>
        <end position="607"/>
    </location>
</feature>
<keyword evidence="4 7" id="KW-0812">Transmembrane</keyword>
<dbReference type="Pfam" id="PF02470">
    <property type="entry name" value="MlaD"/>
    <property type="match status" value="6"/>
</dbReference>
<name>A0A3Q9JKQ3_9GAMM</name>
<dbReference type="PANTHER" id="PTHR30462:SF0">
    <property type="entry name" value="INTERMEMBRANE TRANSPORT PROTEIN YEBT"/>
    <property type="match status" value="1"/>
</dbReference>
<dbReference type="Proteomes" id="UP000273143">
    <property type="component" value="Chromosome"/>
</dbReference>